<name>A0A6I4SPK9_9SPHN</name>
<evidence type="ECO:0000256" key="2">
    <source>
        <dbReference type="ARBA" id="ARBA00005042"/>
    </source>
</evidence>
<dbReference type="InterPro" id="IPR043130">
    <property type="entry name" value="CDP-OH_PTrfase_TM_dom"/>
</dbReference>
<feature type="transmembrane region" description="Helical" evidence="18">
    <location>
        <begin position="135"/>
        <end position="151"/>
    </location>
</feature>
<evidence type="ECO:0000256" key="5">
    <source>
        <dbReference type="ARBA" id="ARBA00013170"/>
    </source>
</evidence>
<keyword evidence="13" id="KW-0594">Phospholipid biosynthesis</keyword>
<comment type="catalytic activity">
    <reaction evidence="15">
        <text>a CDP-1,2-diacyl-sn-glycerol + sn-glycerol 3-phosphate = a 1,2-diacyl-sn-glycero-3-phospho-(1'-sn-glycero-3'-phosphate) + CMP + H(+)</text>
        <dbReference type="Rhea" id="RHEA:12593"/>
        <dbReference type="ChEBI" id="CHEBI:15378"/>
        <dbReference type="ChEBI" id="CHEBI:57597"/>
        <dbReference type="ChEBI" id="CHEBI:58332"/>
        <dbReference type="ChEBI" id="CHEBI:60110"/>
        <dbReference type="ChEBI" id="CHEBI:60377"/>
        <dbReference type="EC" id="2.7.8.5"/>
    </reaction>
</comment>
<gene>
    <name evidence="19" type="primary">pgsA</name>
    <name evidence="19" type="ORF">GRI36_10535</name>
</gene>
<dbReference type="Gene3D" id="1.20.120.1760">
    <property type="match status" value="1"/>
</dbReference>
<evidence type="ECO:0000256" key="15">
    <source>
        <dbReference type="ARBA" id="ARBA00048586"/>
    </source>
</evidence>
<keyword evidence="12 18" id="KW-0472">Membrane</keyword>
<dbReference type="Proteomes" id="UP000468943">
    <property type="component" value="Unassembled WGS sequence"/>
</dbReference>
<comment type="subcellular location">
    <subcellularLocation>
        <location evidence="1">Membrane</location>
        <topology evidence="1">Multi-pass membrane protein</topology>
    </subcellularLocation>
</comment>
<evidence type="ECO:0000256" key="3">
    <source>
        <dbReference type="ARBA" id="ARBA00005189"/>
    </source>
</evidence>
<dbReference type="OrthoDB" id="9796672at2"/>
<dbReference type="GO" id="GO:0016020">
    <property type="term" value="C:membrane"/>
    <property type="evidence" value="ECO:0007669"/>
    <property type="project" value="UniProtKB-SubCell"/>
</dbReference>
<keyword evidence="10 18" id="KW-1133">Transmembrane helix</keyword>
<evidence type="ECO:0000256" key="12">
    <source>
        <dbReference type="ARBA" id="ARBA00023136"/>
    </source>
</evidence>
<keyword evidence="8 17" id="KW-0808">Transferase</keyword>
<evidence type="ECO:0000256" key="9">
    <source>
        <dbReference type="ARBA" id="ARBA00022692"/>
    </source>
</evidence>
<evidence type="ECO:0000256" key="4">
    <source>
        <dbReference type="ARBA" id="ARBA00010441"/>
    </source>
</evidence>
<evidence type="ECO:0000256" key="13">
    <source>
        <dbReference type="ARBA" id="ARBA00023209"/>
    </source>
</evidence>
<reference evidence="19 20" key="1">
    <citation type="submission" date="2019-12" db="EMBL/GenBank/DDBJ databases">
        <title>Genomic-based taxomic classification of the family Erythrobacteraceae.</title>
        <authorList>
            <person name="Xu L."/>
        </authorList>
    </citation>
    <scope>NUCLEOTIDE SEQUENCE [LARGE SCALE GENOMIC DNA]</scope>
    <source>
        <strain evidence="19 20">JCM 17802</strain>
    </source>
</reference>
<evidence type="ECO:0000256" key="8">
    <source>
        <dbReference type="ARBA" id="ARBA00022679"/>
    </source>
</evidence>
<dbReference type="EC" id="2.7.8.5" evidence="5 16"/>
<dbReference type="InterPro" id="IPR004570">
    <property type="entry name" value="Phosphatidylglycerol_P_synth"/>
</dbReference>
<comment type="pathway">
    <text evidence="2">Phospholipid metabolism; phosphatidylglycerol biosynthesis; phosphatidylglycerol from CDP-diacylglycerol: step 1/2.</text>
</comment>
<keyword evidence="20" id="KW-1185">Reference proteome</keyword>
<evidence type="ECO:0000313" key="19">
    <source>
        <dbReference type="EMBL" id="MXO57318.1"/>
    </source>
</evidence>
<keyword evidence="11" id="KW-0443">Lipid metabolism</keyword>
<dbReference type="GO" id="GO:0008444">
    <property type="term" value="F:CDP-diacylglycerol-glycerol-3-phosphate 3-phosphatidyltransferase activity"/>
    <property type="evidence" value="ECO:0007669"/>
    <property type="project" value="UniProtKB-UniRule"/>
</dbReference>
<dbReference type="PANTHER" id="PTHR14269">
    <property type="entry name" value="CDP-DIACYLGLYCEROL--GLYCEROL-3-PHOSPHATE 3-PHOSPHATIDYLTRANSFERASE-RELATED"/>
    <property type="match status" value="1"/>
</dbReference>
<evidence type="ECO:0000256" key="6">
    <source>
        <dbReference type="ARBA" id="ARBA00014944"/>
    </source>
</evidence>
<dbReference type="InterPro" id="IPR050324">
    <property type="entry name" value="CDP-alcohol_PTase-I"/>
</dbReference>
<dbReference type="InterPro" id="IPR000462">
    <property type="entry name" value="CDP-OH_P_trans"/>
</dbReference>
<accession>A0A6I4SPK9</accession>
<dbReference type="AlphaFoldDB" id="A0A6I4SPK9"/>
<evidence type="ECO:0000256" key="7">
    <source>
        <dbReference type="ARBA" id="ARBA00022516"/>
    </source>
</evidence>
<dbReference type="RefSeq" id="WP_160598421.1">
    <property type="nucleotide sequence ID" value="NZ_WTYS01000001.1"/>
</dbReference>
<evidence type="ECO:0000256" key="18">
    <source>
        <dbReference type="SAM" id="Phobius"/>
    </source>
</evidence>
<dbReference type="InterPro" id="IPR048254">
    <property type="entry name" value="CDP_ALCOHOL_P_TRANSF_CS"/>
</dbReference>
<keyword evidence="9 18" id="KW-0812">Transmembrane</keyword>
<dbReference type="PROSITE" id="PS00379">
    <property type="entry name" value="CDP_ALCOHOL_P_TRANSF"/>
    <property type="match status" value="1"/>
</dbReference>
<dbReference type="NCBIfam" id="TIGR00560">
    <property type="entry name" value="pgsA"/>
    <property type="match status" value="1"/>
</dbReference>
<dbReference type="Pfam" id="PF01066">
    <property type="entry name" value="CDP-OH_P_transf"/>
    <property type="match status" value="1"/>
</dbReference>
<dbReference type="PANTHER" id="PTHR14269:SF62">
    <property type="entry name" value="CDP-DIACYLGLYCEROL--GLYCEROL-3-PHOSPHATE 3-PHOSPHATIDYLTRANSFERASE 1, CHLOROPLASTIC"/>
    <property type="match status" value="1"/>
</dbReference>
<evidence type="ECO:0000256" key="17">
    <source>
        <dbReference type="RuleBase" id="RU003750"/>
    </source>
</evidence>
<sequence length="202" mass="21788">MMTLPNILTLSRIVAVPLLAALLWWPEWRLGYGLAVILYGLMAITDYFDGYLARSSGAVSKLGIFLDPIADKIMVASVILVLTAQGYLRGPYVGDLHVIAGLIILMREIAVSGLREFLAGLQVSVPVTKLAKWKTTLQLVALGALILGGAVEGPPCSIDAAQCPPLIDQWIHTVGLVSLWAAAILTLITGWDYLRVGLKHMD</sequence>
<evidence type="ECO:0000256" key="11">
    <source>
        <dbReference type="ARBA" id="ARBA00023098"/>
    </source>
</evidence>
<evidence type="ECO:0000256" key="16">
    <source>
        <dbReference type="NCBIfam" id="TIGR00560"/>
    </source>
</evidence>
<feature type="transmembrane region" description="Helical" evidence="18">
    <location>
        <begin position="7"/>
        <end position="25"/>
    </location>
</feature>
<protein>
    <recommendedName>
        <fullName evidence="6 16">CDP-diacylglycerol--glycerol-3-phosphate 3-phosphatidyltransferase</fullName>
        <ecNumber evidence="5 16">2.7.8.5</ecNumber>
    </recommendedName>
</protein>
<organism evidence="19 20">
    <name type="scientific">Pontixanthobacter gangjinensis</name>
    <dbReference type="NCBI Taxonomy" id="1028742"/>
    <lineage>
        <taxon>Bacteria</taxon>
        <taxon>Pseudomonadati</taxon>
        <taxon>Pseudomonadota</taxon>
        <taxon>Alphaproteobacteria</taxon>
        <taxon>Sphingomonadales</taxon>
        <taxon>Erythrobacteraceae</taxon>
        <taxon>Pontixanthobacter</taxon>
    </lineage>
</organism>
<evidence type="ECO:0000313" key="20">
    <source>
        <dbReference type="Proteomes" id="UP000468943"/>
    </source>
</evidence>
<comment type="pathway">
    <text evidence="3">Lipid metabolism.</text>
</comment>
<evidence type="ECO:0000256" key="1">
    <source>
        <dbReference type="ARBA" id="ARBA00004141"/>
    </source>
</evidence>
<keyword evidence="7" id="KW-0444">Lipid biosynthesis</keyword>
<dbReference type="GO" id="GO:0046474">
    <property type="term" value="P:glycerophospholipid biosynthetic process"/>
    <property type="evidence" value="ECO:0007669"/>
    <property type="project" value="TreeGrafter"/>
</dbReference>
<dbReference type="PIRSF" id="PIRSF000847">
    <property type="entry name" value="Phos_ph_gly_syn"/>
    <property type="match status" value="1"/>
</dbReference>
<evidence type="ECO:0000256" key="10">
    <source>
        <dbReference type="ARBA" id="ARBA00022989"/>
    </source>
</evidence>
<keyword evidence="14" id="KW-1208">Phospholipid metabolism</keyword>
<comment type="similarity">
    <text evidence="4 17">Belongs to the CDP-alcohol phosphatidyltransferase class-I family.</text>
</comment>
<feature type="transmembrane region" description="Helical" evidence="18">
    <location>
        <begin position="171"/>
        <end position="194"/>
    </location>
</feature>
<feature type="transmembrane region" description="Helical" evidence="18">
    <location>
        <begin position="31"/>
        <end position="48"/>
    </location>
</feature>
<evidence type="ECO:0000256" key="14">
    <source>
        <dbReference type="ARBA" id="ARBA00023264"/>
    </source>
</evidence>
<comment type="caution">
    <text evidence="19">The sequence shown here is derived from an EMBL/GenBank/DDBJ whole genome shotgun (WGS) entry which is preliminary data.</text>
</comment>
<dbReference type="EMBL" id="WTYS01000001">
    <property type="protein sequence ID" value="MXO57318.1"/>
    <property type="molecule type" value="Genomic_DNA"/>
</dbReference>
<proteinExistence type="inferred from homology"/>